<dbReference type="SUPFAM" id="SSF51735">
    <property type="entry name" value="NAD(P)-binding Rossmann-fold domains"/>
    <property type="match status" value="1"/>
</dbReference>
<dbReference type="CTD" id="20194668"/>
<dbReference type="GO" id="GO:0009225">
    <property type="term" value="P:nucleotide-sugar metabolic process"/>
    <property type="evidence" value="ECO:0007669"/>
    <property type="project" value="InterPro"/>
</dbReference>
<name>T1EDL6_HELRO</name>
<dbReference type="EC" id="4.2.1.46" evidence="4"/>
<dbReference type="GeneID" id="20194668"/>
<dbReference type="HOGENOM" id="CLU_007383_1_14_1"/>
<dbReference type="InParanoid" id="T1EDL6"/>
<gene>
    <name evidence="10" type="primary">20194668</name>
    <name evidence="9" type="ORF">HELRODRAFT_104422</name>
</gene>
<dbReference type="eggNOG" id="KOG0747">
    <property type="taxonomic scope" value="Eukaryota"/>
</dbReference>
<dbReference type="AlphaFoldDB" id="T1EDL6"/>
<dbReference type="Proteomes" id="UP000015101">
    <property type="component" value="Unassembled WGS sequence"/>
</dbReference>
<reference evidence="10" key="3">
    <citation type="submission" date="2015-06" db="UniProtKB">
        <authorList>
            <consortium name="EnsemblMetazoa"/>
        </authorList>
    </citation>
    <scope>IDENTIFICATION</scope>
</reference>
<keyword evidence="11" id="KW-1185">Reference proteome</keyword>
<proteinExistence type="inferred from homology"/>
<reference evidence="11" key="1">
    <citation type="submission" date="2012-12" db="EMBL/GenBank/DDBJ databases">
        <authorList>
            <person name="Hellsten U."/>
            <person name="Grimwood J."/>
            <person name="Chapman J.A."/>
            <person name="Shapiro H."/>
            <person name="Aerts A."/>
            <person name="Otillar R.P."/>
            <person name="Terry A.Y."/>
            <person name="Boore J.L."/>
            <person name="Simakov O."/>
            <person name="Marletaz F."/>
            <person name="Cho S.-J."/>
            <person name="Edsinger-Gonzales E."/>
            <person name="Havlak P."/>
            <person name="Kuo D.-H."/>
            <person name="Larsson T."/>
            <person name="Lv J."/>
            <person name="Arendt D."/>
            <person name="Savage R."/>
            <person name="Osoegawa K."/>
            <person name="de Jong P."/>
            <person name="Lindberg D.R."/>
            <person name="Seaver E.C."/>
            <person name="Weisblat D.A."/>
            <person name="Putnam N.H."/>
            <person name="Grigoriev I.V."/>
            <person name="Rokhsar D.S."/>
        </authorList>
    </citation>
    <scope>NUCLEOTIDE SEQUENCE</scope>
</reference>
<dbReference type="GO" id="GO:0008460">
    <property type="term" value="F:dTDP-glucose 4,6-dehydratase activity"/>
    <property type="evidence" value="ECO:0000318"/>
    <property type="project" value="GO_Central"/>
</dbReference>
<dbReference type="Pfam" id="PF16363">
    <property type="entry name" value="GDP_Man_Dehyd"/>
    <property type="match status" value="1"/>
</dbReference>
<evidence type="ECO:0000259" key="8">
    <source>
        <dbReference type="Pfam" id="PF16363"/>
    </source>
</evidence>
<dbReference type="EMBL" id="AMQM01008387">
    <property type="status" value="NOT_ANNOTATED_CDS"/>
    <property type="molecule type" value="Genomic_DNA"/>
</dbReference>
<sequence length="355" mass="40480">MSLKKYDKRILLTGGAGFIGSHMVIHLVNKYPNYLVINLDKLDYCASLKNLECIKEKPNYKFIQGDICEPDFMRYILQEEAIDTVLHFAAQSHVDQSFWSSLDFTRTNVYGTHVLVNASYEAKVKRFIHISTDEVYGGSSECTNTESSKMKPTNPYAATKASAEFMVQSYFECFKFPAIITRSNNIYGPHKYPENVIPKFICLLKNGKKCFIHGDGSSVRNFLYVSDVIAAYDVILHRGVPGEIYNVGSDFAISVMKLAEYLVKKMKGSTENVLDHVEFVDDRPFNDHRYSMDSTKMHALGWRPMVTWEEGISGTIAWYRENFNNWSYAEDALRPFPRGSNTMQLGHTSSLAKSF</sequence>
<evidence type="ECO:0000256" key="5">
    <source>
        <dbReference type="ARBA" id="ARBA00023027"/>
    </source>
</evidence>
<dbReference type="PANTHER" id="PTHR43000">
    <property type="entry name" value="DTDP-D-GLUCOSE 4,6-DEHYDRATASE-RELATED"/>
    <property type="match status" value="1"/>
</dbReference>
<dbReference type="InterPro" id="IPR016040">
    <property type="entry name" value="NAD(P)-bd_dom"/>
</dbReference>
<dbReference type="SMR" id="T1EDL6"/>
<dbReference type="Gene3D" id="3.90.25.10">
    <property type="entry name" value="UDP-galactose 4-epimerase, domain 1"/>
    <property type="match status" value="1"/>
</dbReference>
<dbReference type="InterPro" id="IPR005888">
    <property type="entry name" value="dTDP_Gluc_deHydtase"/>
</dbReference>
<comment type="similarity">
    <text evidence="3">Belongs to the NAD(P)-dependent epimerase/dehydratase family. dTDP-glucose dehydratase subfamily.</text>
</comment>
<accession>T1EDL6</accession>
<evidence type="ECO:0000313" key="10">
    <source>
        <dbReference type="EnsemblMetazoa" id="HelroP104422"/>
    </source>
</evidence>
<dbReference type="CDD" id="cd05246">
    <property type="entry name" value="dTDP_GD_SDR_e"/>
    <property type="match status" value="1"/>
</dbReference>
<comment type="cofactor">
    <cofactor evidence="2">
        <name>NAD(+)</name>
        <dbReference type="ChEBI" id="CHEBI:57540"/>
    </cofactor>
</comment>
<dbReference type="FunFam" id="3.40.50.720:FF:000304">
    <property type="entry name" value="UDP-glucose 4,6-dehydratase"/>
    <property type="match status" value="1"/>
</dbReference>
<dbReference type="KEGG" id="hro:HELRODRAFT_104422"/>
<evidence type="ECO:0000256" key="3">
    <source>
        <dbReference type="ARBA" id="ARBA00008178"/>
    </source>
</evidence>
<dbReference type="InterPro" id="IPR036291">
    <property type="entry name" value="NAD(P)-bd_dom_sf"/>
</dbReference>
<evidence type="ECO:0000256" key="7">
    <source>
        <dbReference type="ARBA" id="ARBA00067702"/>
    </source>
</evidence>
<evidence type="ECO:0000256" key="4">
    <source>
        <dbReference type="ARBA" id="ARBA00011990"/>
    </source>
</evidence>
<keyword evidence="6" id="KW-0456">Lyase</keyword>
<keyword evidence="5" id="KW-0520">NAD</keyword>
<evidence type="ECO:0000256" key="1">
    <source>
        <dbReference type="ARBA" id="ARBA00001539"/>
    </source>
</evidence>
<dbReference type="EnsemblMetazoa" id="HelroT104422">
    <property type="protein sequence ID" value="HelroP104422"/>
    <property type="gene ID" value="HelroG104422"/>
</dbReference>
<dbReference type="Gene3D" id="3.40.50.720">
    <property type="entry name" value="NAD(P)-binding Rossmann-like Domain"/>
    <property type="match status" value="1"/>
</dbReference>
<evidence type="ECO:0000256" key="6">
    <source>
        <dbReference type="ARBA" id="ARBA00023239"/>
    </source>
</evidence>
<feature type="domain" description="NAD(P)-binding" evidence="8">
    <location>
        <begin position="11"/>
        <end position="313"/>
    </location>
</feature>
<reference evidence="9 11" key="2">
    <citation type="journal article" date="2013" name="Nature">
        <title>Insights into bilaterian evolution from three spiralian genomes.</title>
        <authorList>
            <person name="Simakov O."/>
            <person name="Marletaz F."/>
            <person name="Cho S.J."/>
            <person name="Edsinger-Gonzales E."/>
            <person name="Havlak P."/>
            <person name="Hellsten U."/>
            <person name="Kuo D.H."/>
            <person name="Larsson T."/>
            <person name="Lv J."/>
            <person name="Arendt D."/>
            <person name="Savage R."/>
            <person name="Osoegawa K."/>
            <person name="de Jong P."/>
            <person name="Grimwood J."/>
            <person name="Chapman J.A."/>
            <person name="Shapiro H."/>
            <person name="Aerts A."/>
            <person name="Otillar R.P."/>
            <person name="Terry A.Y."/>
            <person name="Boore J.L."/>
            <person name="Grigoriev I.V."/>
            <person name="Lindberg D.R."/>
            <person name="Seaver E.C."/>
            <person name="Weisblat D.A."/>
            <person name="Putnam N.H."/>
            <person name="Rokhsar D.S."/>
        </authorList>
    </citation>
    <scope>NUCLEOTIDE SEQUENCE</scope>
</reference>
<dbReference type="OrthoDB" id="16464at2759"/>
<evidence type="ECO:0000313" key="9">
    <source>
        <dbReference type="EMBL" id="ESN90174.1"/>
    </source>
</evidence>
<dbReference type="EMBL" id="KB097768">
    <property type="protein sequence ID" value="ESN90174.1"/>
    <property type="molecule type" value="Genomic_DNA"/>
</dbReference>
<organism evidence="10 11">
    <name type="scientific">Helobdella robusta</name>
    <name type="common">Californian leech</name>
    <dbReference type="NCBI Taxonomy" id="6412"/>
    <lineage>
        <taxon>Eukaryota</taxon>
        <taxon>Metazoa</taxon>
        <taxon>Spiralia</taxon>
        <taxon>Lophotrochozoa</taxon>
        <taxon>Annelida</taxon>
        <taxon>Clitellata</taxon>
        <taxon>Hirudinea</taxon>
        <taxon>Rhynchobdellida</taxon>
        <taxon>Glossiphoniidae</taxon>
        <taxon>Helobdella</taxon>
    </lineage>
</organism>
<evidence type="ECO:0000313" key="11">
    <source>
        <dbReference type="Proteomes" id="UP000015101"/>
    </source>
</evidence>
<evidence type="ECO:0000256" key="2">
    <source>
        <dbReference type="ARBA" id="ARBA00001911"/>
    </source>
</evidence>
<protein>
    <recommendedName>
        <fullName evidence="7">dTDP-D-glucose 4,6-dehydratase</fullName>
        <ecNumber evidence="4">4.2.1.46</ecNumber>
    </recommendedName>
</protein>
<dbReference type="OMA" id="KLIPLMC"/>
<dbReference type="RefSeq" id="XP_009031751.1">
    <property type="nucleotide sequence ID" value="XM_009033503.1"/>
</dbReference>
<comment type="catalytic activity">
    <reaction evidence="1">
        <text>dTDP-alpha-D-glucose = dTDP-4-dehydro-6-deoxy-alpha-D-glucose + H2O</text>
        <dbReference type="Rhea" id="RHEA:17221"/>
        <dbReference type="ChEBI" id="CHEBI:15377"/>
        <dbReference type="ChEBI" id="CHEBI:57477"/>
        <dbReference type="ChEBI" id="CHEBI:57649"/>
        <dbReference type="EC" id="4.2.1.46"/>
    </reaction>
</comment>
<dbReference type="STRING" id="6412.T1EDL6"/>